<feature type="compositionally biased region" description="Polar residues" evidence="7">
    <location>
        <begin position="214"/>
        <end position="230"/>
    </location>
</feature>
<evidence type="ECO:0000256" key="7">
    <source>
        <dbReference type="SAM" id="MobiDB-lite"/>
    </source>
</evidence>
<dbReference type="OrthoDB" id="3246270at2759"/>
<protein>
    <recommendedName>
        <fullName evidence="10">DUF676 domain-containing protein</fullName>
    </recommendedName>
</protein>
<dbReference type="SUPFAM" id="SSF53474">
    <property type="entry name" value="alpha/beta-Hydrolases"/>
    <property type="match status" value="1"/>
</dbReference>
<organism evidence="8 9">
    <name type="scientific">Galerina marginata (strain CBS 339.88)</name>
    <dbReference type="NCBI Taxonomy" id="685588"/>
    <lineage>
        <taxon>Eukaryota</taxon>
        <taxon>Fungi</taxon>
        <taxon>Dikarya</taxon>
        <taxon>Basidiomycota</taxon>
        <taxon>Agaricomycotina</taxon>
        <taxon>Agaricomycetes</taxon>
        <taxon>Agaricomycetidae</taxon>
        <taxon>Agaricales</taxon>
        <taxon>Agaricineae</taxon>
        <taxon>Strophariaceae</taxon>
        <taxon>Galerina</taxon>
    </lineage>
</organism>
<evidence type="ECO:0000256" key="2">
    <source>
        <dbReference type="ARBA" id="ARBA00004240"/>
    </source>
</evidence>
<evidence type="ECO:0000256" key="1">
    <source>
        <dbReference type="ARBA" id="ARBA00004173"/>
    </source>
</evidence>
<dbReference type="InterPro" id="IPR029058">
    <property type="entry name" value="AB_hydrolase_fold"/>
</dbReference>
<evidence type="ECO:0000256" key="6">
    <source>
        <dbReference type="ARBA" id="ARBA00023136"/>
    </source>
</evidence>
<evidence type="ECO:0000256" key="5">
    <source>
        <dbReference type="ARBA" id="ARBA00023128"/>
    </source>
</evidence>
<keyword evidence="4" id="KW-0256">Endoplasmic reticulum</keyword>
<feature type="region of interest" description="Disordered" evidence="7">
    <location>
        <begin position="201"/>
        <end position="239"/>
    </location>
</feature>
<dbReference type="GO" id="GO:0005739">
    <property type="term" value="C:mitochondrion"/>
    <property type="evidence" value="ECO:0007669"/>
    <property type="project" value="UniProtKB-SubCell"/>
</dbReference>
<keyword evidence="5" id="KW-0496">Mitochondrion</keyword>
<dbReference type="GO" id="GO:0016020">
    <property type="term" value="C:membrane"/>
    <property type="evidence" value="ECO:0007669"/>
    <property type="project" value="UniProtKB-SubCell"/>
</dbReference>
<accession>A0A067SG08</accession>
<reference evidence="9" key="1">
    <citation type="journal article" date="2014" name="Proc. Natl. Acad. Sci. U.S.A.">
        <title>Extensive sampling of basidiomycete genomes demonstrates inadequacy of the white-rot/brown-rot paradigm for wood decay fungi.</title>
        <authorList>
            <person name="Riley R."/>
            <person name="Salamov A.A."/>
            <person name="Brown D.W."/>
            <person name="Nagy L.G."/>
            <person name="Floudas D."/>
            <person name="Held B.W."/>
            <person name="Levasseur A."/>
            <person name="Lombard V."/>
            <person name="Morin E."/>
            <person name="Otillar R."/>
            <person name="Lindquist E.A."/>
            <person name="Sun H."/>
            <person name="LaButti K.M."/>
            <person name="Schmutz J."/>
            <person name="Jabbour D."/>
            <person name="Luo H."/>
            <person name="Baker S.E."/>
            <person name="Pisabarro A.G."/>
            <person name="Walton J.D."/>
            <person name="Blanchette R.A."/>
            <person name="Henrissat B."/>
            <person name="Martin F."/>
            <person name="Cullen D."/>
            <person name="Hibbett D.S."/>
            <person name="Grigoriev I.V."/>
        </authorList>
    </citation>
    <scope>NUCLEOTIDE SEQUENCE [LARGE SCALE GENOMIC DNA]</scope>
    <source>
        <strain evidence="9">CBS 339.88</strain>
    </source>
</reference>
<evidence type="ECO:0000256" key="4">
    <source>
        <dbReference type="ARBA" id="ARBA00022824"/>
    </source>
</evidence>
<keyword evidence="6" id="KW-0472">Membrane</keyword>
<dbReference type="AlphaFoldDB" id="A0A067SG08"/>
<dbReference type="PANTHER" id="PTHR48182">
    <property type="entry name" value="PROTEIN SERAC1"/>
    <property type="match status" value="1"/>
</dbReference>
<keyword evidence="9" id="KW-1185">Reference proteome</keyword>
<evidence type="ECO:0000256" key="3">
    <source>
        <dbReference type="ARBA" id="ARBA00004370"/>
    </source>
</evidence>
<comment type="subcellular location">
    <subcellularLocation>
        <location evidence="2">Endoplasmic reticulum</location>
    </subcellularLocation>
    <subcellularLocation>
        <location evidence="3">Membrane</location>
    </subcellularLocation>
    <subcellularLocation>
        <location evidence="1">Mitochondrion</location>
    </subcellularLocation>
</comment>
<sequence>MKNENSIFNCAQDLLSDLNGICVEDMQKRPILFIAHSTGGLLVKNVITQSQGGRDLGVVAARLRGVIFLGTPHRWDGLDSKAISSLINRLGSIGQSLPKQPNLEHSKRILRSVTTSFSEFIRVKGDNVILWSFFEEAPMPGIGLVVDKFTAEPNDPRYQMQSLPATHANMPKVVSNEDEGYQRLLIAIKQACIPVPSQVILPESDDKSSENSRSDTPTNIEDTMASSNKQPAKKDILIL</sequence>
<proteinExistence type="predicted"/>
<feature type="compositionally biased region" description="Basic and acidic residues" evidence="7">
    <location>
        <begin position="204"/>
        <end position="213"/>
    </location>
</feature>
<name>A0A067SG08_GALM3</name>
<dbReference type="HOGENOM" id="CLU_1161214_0_0_1"/>
<evidence type="ECO:0000313" key="8">
    <source>
        <dbReference type="EMBL" id="KDR69836.1"/>
    </source>
</evidence>
<evidence type="ECO:0008006" key="10">
    <source>
        <dbReference type="Google" id="ProtNLM"/>
    </source>
</evidence>
<dbReference type="Proteomes" id="UP000027222">
    <property type="component" value="Unassembled WGS sequence"/>
</dbReference>
<gene>
    <name evidence="8" type="ORF">GALMADRAFT_912132</name>
</gene>
<dbReference type="Gene3D" id="3.40.50.1820">
    <property type="entry name" value="alpha/beta hydrolase"/>
    <property type="match status" value="1"/>
</dbReference>
<dbReference type="GO" id="GO:0005783">
    <property type="term" value="C:endoplasmic reticulum"/>
    <property type="evidence" value="ECO:0007669"/>
    <property type="project" value="UniProtKB-SubCell"/>
</dbReference>
<evidence type="ECO:0000313" key="9">
    <source>
        <dbReference type="Proteomes" id="UP000027222"/>
    </source>
</evidence>
<dbReference type="PANTHER" id="PTHR48182:SF2">
    <property type="entry name" value="PROTEIN SERAC1"/>
    <property type="match status" value="1"/>
</dbReference>
<dbReference type="EMBL" id="KL142400">
    <property type="protein sequence ID" value="KDR69836.1"/>
    <property type="molecule type" value="Genomic_DNA"/>
</dbReference>
<dbReference type="InterPro" id="IPR052374">
    <property type="entry name" value="SERAC1"/>
</dbReference>